<dbReference type="AlphaFoldDB" id="A0A183K0B1"/>
<reference evidence="4" key="1">
    <citation type="submission" date="2016-06" db="UniProtKB">
        <authorList>
            <consortium name="WormBaseParasite"/>
        </authorList>
    </citation>
    <scope>IDENTIFICATION</scope>
</reference>
<organism evidence="4">
    <name type="scientific">Schistosoma curassoni</name>
    <dbReference type="NCBI Taxonomy" id="6186"/>
    <lineage>
        <taxon>Eukaryota</taxon>
        <taxon>Metazoa</taxon>
        <taxon>Spiralia</taxon>
        <taxon>Lophotrochozoa</taxon>
        <taxon>Platyhelminthes</taxon>
        <taxon>Trematoda</taxon>
        <taxon>Digenea</taxon>
        <taxon>Strigeidida</taxon>
        <taxon>Schistosomatoidea</taxon>
        <taxon>Schistosomatidae</taxon>
        <taxon>Schistosoma</taxon>
    </lineage>
</organism>
<feature type="compositionally biased region" description="Basic and acidic residues" evidence="1">
    <location>
        <begin position="13"/>
        <end position="36"/>
    </location>
</feature>
<dbReference type="Proteomes" id="UP000279833">
    <property type="component" value="Unassembled WGS sequence"/>
</dbReference>
<evidence type="ECO:0000256" key="1">
    <source>
        <dbReference type="SAM" id="MobiDB-lite"/>
    </source>
</evidence>
<gene>
    <name evidence="2" type="ORF">SCUD_LOCUS8421</name>
</gene>
<keyword evidence="3" id="KW-1185">Reference proteome</keyword>
<evidence type="ECO:0000313" key="3">
    <source>
        <dbReference type="Proteomes" id="UP000279833"/>
    </source>
</evidence>
<evidence type="ECO:0000313" key="4">
    <source>
        <dbReference type="WBParaSite" id="SCUD_0000842101-mRNA-1"/>
    </source>
</evidence>
<feature type="region of interest" description="Disordered" evidence="1">
    <location>
        <begin position="1"/>
        <end position="148"/>
    </location>
</feature>
<dbReference type="WBParaSite" id="SCUD_0000842101-mRNA-1">
    <property type="protein sequence ID" value="SCUD_0000842101-mRNA-1"/>
    <property type="gene ID" value="SCUD_0000842101"/>
</dbReference>
<protein>
    <submittedName>
        <fullName evidence="4">Death-inducer obliterator 1</fullName>
    </submittedName>
</protein>
<sequence>MIQFVESAVDTFNGEKKSEKENEKMHPTDLKEEKDGAFYANAPQIGPEVDDHRPNPDDSRLRIQPPSGVGIPQPPVPHDRLPKTGGIPQPSVSRGRRPNTGGIPQPPVSRGRRPNAGGIPQPPVSRGRRPNTGGIPQPPVSHGHLPNA</sequence>
<feature type="compositionally biased region" description="Basic and acidic residues" evidence="1">
    <location>
        <begin position="49"/>
        <end position="61"/>
    </location>
</feature>
<reference evidence="2 3" key="2">
    <citation type="submission" date="2018-11" db="EMBL/GenBank/DDBJ databases">
        <authorList>
            <consortium name="Pathogen Informatics"/>
        </authorList>
    </citation>
    <scope>NUCLEOTIDE SEQUENCE [LARGE SCALE GENOMIC DNA]</scope>
    <source>
        <strain evidence="2">Dakar</strain>
        <strain evidence="3">Dakar, Senegal</strain>
    </source>
</reference>
<evidence type="ECO:0000313" key="2">
    <source>
        <dbReference type="EMBL" id="VDP30648.1"/>
    </source>
</evidence>
<dbReference type="EMBL" id="UZAK01032735">
    <property type="protein sequence ID" value="VDP30648.1"/>
    <property type="molecule type" value="Genomic_DNA"/>
</dbReference>
<proteinExistence type="predicted"/>
<accession>A0A183K0B1</accession>
<name>A0A183K0B1_9TREM</name>